<sequence length="733" mass="80755">MRRIASTISGHTRKFSSSASHLPQPNHSANMDPAGSILAASNSSTISDSNATITPDPKAGSLSSMPQSFRIGNFTVSPLVTPEELKGHLAMLNAFAEFKQRVQGSEGFQVVKDKVNILMMESLADRWKLFVGLAVERFERWCKNIRESDLRRSIEDCLPPVDVLMVWHSYMLNPSWYYEDTNRVPLLRLLPQFGNRFLSELPRMMSIMTSQPNSSRVDNWKARTSTPFDPFESAASDPTRNILCPFCKGFSAIKCVDYFKKSDIIQCTKCLKIFSNNSFAVRKLSDDILKRRGDFDTYIAGTLFTPSNPYDLERGKTIKELVFTAMSKSGITSPEVNASRDEMAEIVASALRGYDQQDIARIMSAYTDDHIFSLDLIGAVIRQNTFVTKMYDLGWTNPTFFDEKESENETVLYHAIARYHAFLDLINANPKSFFVPTLDIDLAWHTHQLMSNKYKNDCMKLIGKFIDHDDKVEEGRLSKSFDETCRAWKDRFGIRYAHCGCPVPGNTIGQKLSRLTRILTSEPQTSANSSSPVYPGTNTPPEGAWHATHPSDHNAYPTDSNKLLKRTASFIKKGSLEKSSVASDSLGHGPAFVAIPPSNYKYEPGDKYLANTQRDRDLAKKKREEQARLEKERKKAQEEQRRVFAALERIRTQSRTTAATNRSRNYYYSNSASTGYSSSYLTPIAYSSGANCGGANVSSCGGSSGGGGGCGGGGGGGGGGCGGGGGGGGGCGG</sequence>
<organism evidence="2 3">
    <name type="scientific">Marasmiellus scandens</name>
    <dbReference type="NCBI Taxonomy" id="2682957"/>
    <lineage>
        <taxon>Eukaryota</taxon>
        <taxon>Fungi</taxon>
        <taxon>Dikarya</taxon>
        <taxon>Basidiomycota</taxon>
        <taxon>Agaricomycotina</taxon>
        <taxon>Agaricomycetes</taxon>
        <taxon>Agaricomycetidae</taxon>
        <taxon>Agaricales</taxon>
        <taxon>Marasmiineae</taxon>
        <taxon>Omphalotaceae</taxon>
        <taxon>Marasmiellus</taxon>
    </lineage>
</organism>
<dbReference type="EMBL" id="JBANRG010000026">
    <property type="protein sequence ID" value="KAK7453523.1"/>
    <property type="molecule type" value="Genomic_DNA"/>
</dbReference>
<feature type="compositionally biased region" description="Basic and acidic residues" evidence="1">
    <location>
        <begin position="613"/>
        <end position="640"/>
    </location>
</feature>
<accession>A0ABR1J907</accession>
<dbReference type="PANTHER" id="PTHR34365">
    <property type="entry name" value="ENOLASE (DUF1399)"/>
    <property type="match status" value="1"/>
</dbReference>
<evidence type="ECO:0000313" key="2">
    <source>
        <dbReference type="EMBL" id="KAK7453523.1"/>
    </source>
</evidence>
<feature type="region of interest" description="Disordered" evidence="1">
    <location>
        <begin position="611"/>
        <end position="640"/>
    </location>
</feature>
<feature type="region of interest" description="Disordered" evidence="1">
    <location>
        <begin position="1"/>
        <end position="36"/>
    </location>
</feature>
<feature type="region of interest" description="Disordered" evidence="1">
    <location>
        <begin position="521"/>
        <end position="559"/>
    </location>
</feature>
<feature type="compositionally biased region" description="Polar residues" evidence="1">
    <location>
        <begin position="521"/>
        <end position="540"/>
    </location>
</feature>
<evidence type="ECO:0000256" key="1">
    <source>
        <dbReference type="SAM" id="MobiDB-lite"/>
    </source>
</evidence>
<dbReference type="Pfam" id="PF07173">
    <property type="entry name" value="GRDP-like"/>
    <property type="match status" value="1"/>
</dbReference>
<dbReference type="InterPro" id="IPR009836">
    <property type="entry name" value="GRDP-like"/>
</dbReference>
<name>A0ABR1J907_9AGAR</name>
<keyword evidence="3" id="KW-1185">Reference proteome</keyword>
<evidence type="ECO:0000313" key="3">
    <source>
        <dbReference type="Proteomes" id="UP001498398"/>
    </source>
</evidence>
<gene>
    <name evidence="2" type="ORF">VKT23_011803</name>
</gene>
<dbReference type="Proteomes" id="UP001498398">
    <property type="component" value="Unassembled WGS sequence"/>
</dbReference>
<protein>
    <submittedName>
        <fullName evidence="2">Uncharacterized protein</fullName>
    </submittedName>
</protein>
<proteinExistence type="predicted"/>
<reference evidence="2 3" key="1">
    <citation type="submission" date="2024-01" db="EMBL/GenBank/DDBJ databases">
        <title>A draft genome for the cacao thread blight pathogen Marasmiellus scandens.</title>
        <authorList>
            <person name="Baruah I.K."/>
            <person name="Leung J."/>
            <person name="Bukari Y."/>
            <person name="Amoako-Attah I."/>
            <person name="Meinhardt L.W."/>
            <person name="Bailey B.A."/>
            <person name="Cohen S.P."/>
        </authorList>
    </citation>
    <scope>NUCLEOTIDE SEQUENCE [LARGE SCALE GENOMIC DNA]</scope>
    <source>
        <strain evidence="2 3">GH-19</strain>
    </source>
</reference>
<dbReference type="PANTHER" id="PTHR34365:SF7">
    <property type="entry name" value="GLYCINE-RICH DOMAIN-CONTAINING PROTEIN 1"/>
    <property type="match status" value="1"/>
</dbReference>
<comment type="caution">
    <text evidence="2">The sequence shown here is derived from an EMBL/GenBank/DDBJ whole genome shotgun (WGS) entry which is preliminary data.</text>
</comment>
<feature type="compositionally biased region" description="Polar residues" evidence="1">
    <location>
        <begin position="1"/>
        <end position="29"/>
    </location>
</feature>